<comment type="similarity">
    <text evidence="2">Belongs to the LemA family.</text>
</comment>
<gene>
    <name evidence="8" type="ORF">ENU74_02860</name>
</gene>
<organism evidence="8">
    <name type="scientific">candidate division WOR-3 bacterium</name>
    <dbReference type="NCBI Taxonomy" id="2052148"/>
    <lineage>
        <taxon>Bacteria</taxon>
        <taxon>Bacteria division WOR-3</taxon>
    </lineage>
</organism>
<keyword evidence="4 7" id="KW-1133">Transmembrane helix</keyword>
<evidence type="ECO:0000256" key="7">
    <source>
        <dbReference type="SAM" id="Phobius"/>
    </source>
</evidence>
<comment type="caution">
    <text evidence="8">The sequence shown here is derived from an EMBL/GenBank/DDBJ whole genome shotgun (WGS) entry which is preliminary data.</text>
</comment>
<keyword evidence="3 7" id="KW-0812">Transmembrane</keyword>
<evidence type="ECO:0000256" key="6">
    <source>
        <dbReference type="SAM" id="Coils"/>
    </source>
</evidence>
<proteinExistence type="inferred from homology"/>
<dbReference type="InterPro" id="IPR007156">
    <property type="entry name" value="MamQ_LemA"/>
</dbReference>
<dbReference type="PANTHER" id="PTHR34478">
    <property type="entry name" value="PROTEIN LEMA"/>
    <property type="match status" value="1"/>
</dbReference>
<reference evidence="8" key="1">
    <citation type="journal article" date="2020" name="mSystems">
        <title>Genome- and Community-Level Interaction Insights into Carbon Utilization and Element Cycling Functions of Hydrothermarchaeota in Hydrothermal Sediment.</title>
        <authorList>
            <person name="Zhou Z."/>
            <person name="Liu Y."/>
            <person name="Xu W."/>
            <person name="Pan J."/>
            <person name="Luo Z.H."/>
            <person name="Li M."/>
        </authorList>
    </citation>
    <scope>NUCLEOTIDE SEQUENCE [LARGE SCALE GENOMIC DNA]</scope>
    <source>
        <strain evidence="8">SpSt-697</strain>
    </source>
</reference>
<feature type="transmembrane region" description="Helical" evidence="7">
    <location>
        <begin position="59"/>
        <end position="83"/>
    </location>
</feature>
<dbReference type="SUPFAM" id="SSF140478">
    <property type="entry name" value="LemA-like"/>
    <property type="match status" value="1"/>
</dbReference>
<evidence type="ECO:0000256" key="1">
    <source>
        <dbReference type="ARBA" id="ARBA00004167"/>
    </source>
</evidence>
<evidence type="ECO:0000256" key="4">
    <source>
        <dbReference type="ARBA" id="ARBA00022989"/>
    </source>
</evidence>
<dbReference type="PANTHER" id="PTHR34478:SF1">
    <property type="entry name" value="PROTEIN LEMA"/>
    <property type="match status" value="1"/>
</dbReference>
<evidence type="ECO:0000256" key="3">
    <source>
        <dbReference type="ARBA" id="ARBA00022692"/>
    </source>
</evidence>
<comment type="subcellular location">
    <subcellularLocation>
        <location evidence="1">Membrane</location>
        <topology evidence="1">Single-pass membrane protein</topology>
    </subcellularLocation>
</comment>
<feature type="coiled-coil region" evidence="6">
    <location>
        <begin position="180"/>
        <end position="207"/>
    </location>
</feature>
<dbReference type="EMBL" id="DTDR01000076">
    <property type="protein sequence ID" value="HGK63518.1"/>
    <property type="molecule type" value="Genomic_DNA"/>
</dbReference>
<evidence type="ECO:0000256" key="5">
    <source>
        <dbReference type="ARBA" id="ARBA00023136"/>
    </source>
</evidence>
<keyword evidence="6" id="KW-0175">Coiled coil</keyword>
<dbReference type="Gene3D" id="1.20.1440.20">
    <property type="entry name" value="LemA-like domain"/>
    <property type="match status" value="1"/>
</dbReference>
<name>A0A7V3ZUX0_UNCW3</name>
<accession>A0A7V3ZUX0</accession>
<dbReference type="AlphaFoldDB" id="A0A7V3ZUX0"/>
<evidence type="ECO:0000256" key="2">
    <source>
        <dbReference type="ARBA" id="ARBA00008854"/>
    </source>
</evidence>
<sequence length="245" mass="28169">MIQKEEYLSAEAALEKSSIVSKEFPQSLVLYLKLQGIKEKNKLLSNPNENNAKGIPTRLILVILILLLLLLFIIWIIKIYNLFVKQKMDAKEKYSNIDVLLQRRYDLIPNYVKAVEKYLGHENKTLKEVTEARNWAAGAREKGDLKEMGEAEKKLSDLLGKLFALVVVENYPNLKADQHTLKLQEQLKEVEDKIAAAREDYNFAVKKYNTAIQVFPNIIVANILKFKPLDFFIIEEPEAKKAPPI</sequence>
<dbReference type="InterPro" id="IPR023353">
    <property type="entry name" value="LemA-like_dom_sf"/>
</dbReference>
<evidence type="ECO:0000313" key="8">
    <source>
        <dbReference type="EMBL" id="HGK63518.1"/>
    </source>
</evidence>
<protein>
    <submittedName>
        <fullName evidence="8">LemA family protein</fullName>
    </submittedName>
</protein>
<dbReference type="GO" id="GO:0016020">
    <property type="term" value="C:membrane"/>
    <property type="evidence" value="ECO:0007669"/>
    <property type="project" value="UniProtKB-SubCell"/>
</dbReference>
<dbReference type="Pfam" id="PF04011">
    <property type="entry name" value="LemA"/>
    <property type="match status" value="1"/>
</dbReference>
<keyword evidence="5 7" id="KW-0472">Membrane</keyword>